<keyword evidence="3 5" id="KW-0418">Kinase</keyword>
<dbReference type="PANTHER" id="PTHR43085">
    <property type="entry name" value="HEXOKINASE FAMILY MEMBER"/>
    <property type="match status" value="1"/>
</dbReference>
<dbReference type="InterPro" id="IPR029056">
    <property type="entry name" value="Ribokinase-like"/>
</dbReference>
<dbReference type="InterPro" id="IPR011611">
    <property type="entry name" value="PfkB_dom"/>
</dbReference>
<protein>
    <submittedName>
        <fullName evidence="5">Sugar kinase</fullName>
    </submittedName>
</protein>
<dbReference type="Proteomes" id="UP000754750">
    <property type="component" value="Unassembled WGS sequence"/>
</dbReference>
<dbReference type="RefSeq" id="WP_326840056.1">
    <property type="nucleotide sequence ID" value="NZ_JBKWRC010000001.1"/>
</dbReference>
<evidence type="ECO:0000313" key="6">
    <source>
        <dbReference type="Proteomes" id="UP000754750"/>
    </source>
</evidence>
<organism evidence="5 6">
    <name type="scientific">Faecalispora sporosphaeroides</name>
    <dbReference type="NCBI Taxonomy" id="1549"/>
    <lineage>
        <taxon>Bacteria</taxon>
        <taxon>Bacillati</taxon>
        <taxon>Bacillota</taxon>
        <taxon>Clostridia</taxon>
        <taxon>Eubacteriales</taxon>
        <taxon>Oscillospiraceae</taxon>
        <taxon>Faecalispora</taxon>
    </lineage>
</organism>
<dbReference type="Gene3D" id="3.40.1190.20">
    <property type="match status" value="1"/>
</dbReference>
<dbReference type="PANTHER" id="PTHR43085:SF57">
    <property type="entry name" value="CARBOHYDRATE KINASE PFKB DOMAIN-CONTAINING PROTEIN"/>
    <property type="match status" value="1"/>
</dbReference>
<dbReference type="SUPFAM" id="SSF53613">
    <property type="entry name" value="Ribokinase-like"/>
    <property type="match status" value="1"/>
</dbReference>
<evidence type="ECO:0000256" key="1">
    <source>
        <dbReference type="ARBA" id="ARBA00010688"/>
    </source>
</evidence>
<dbReference type="AlphaFoldDB" id="A0A928KQB7"/>
<feature type="domain" description="Carbohydrate kinase PfkB" evidence="4">
    <location>
        <begin position="10"/>
        <end position="315"/>
    </location>
</feature>
<comment type="similarity">
    <text evidence="1">Belongs to the carbohydrate kinase PfkB family.</text>
</comment>
<dbReference type="InterPro" id="IPR050306">
    <property type="entry name" value="PfkB_Carbo_kinase"/>
</dbReference>
<sequence length="341" mass="38451">MESKRPFDAITFGEIMLRLSPTVNERIVDGVVFEKRAGGSELNVSSGLSLLGLRTGIISKLPRSEIGTFIKNRIRFGGVSDDFLLYDESRDARLGVYYYENGAHPRKPCVVYDRKHSSINSITLEEIPESAYTSTRVFHTSGISLALSRQTREVALELVRRFRAGGAKISFDVNYRANLWEEDEARRTIESILPYINILFVSSETSRRMFRKTGELHDIMKSYCRDYGVEVVATTNRQIISPKQHTFGSILYSAGEDRFYEEEPYANIEVVDRIGSGDAYVAGVLFGLLKYGDHQKALEFGNASSAVKNTVPGDMPASDFRDVERLIEEHKNTGVQSEMNR</sequence>
<dbReference type="CDD" id="cd01166">
    <property type="entry name" value="KdgK"/>
    <property type="match status" value="1"/>
</dbReference>
<dbReference type="Pfam" id="PF00294">
    <property type="entry name" value="PfkB"/>
    <property type="match status" value="1"/>
</dbReference>
<gene>
    <name evidence="5" type="ORF">E7512_04375</name>
</gene>
<name>A0A928KQB7_9FIRM</name>
<keyword evidence="2" id="KW-0808">Transferase</keyword>
<reference evidence="5" key="1">
    <citation type="submission" date="2019-04" db="EMBL/GenBank/DDBJ databases">
        <title>Evolution of Biomass-Degrading Anaerobic Consortia Revealed by Metagenomics.</title>
        <authorList>
            <person name="Peng X."/>
        </authorList>
    </citation>
    <scope>NUCLEOTIDE SEQUENCE</scope>
    <source>
        <strain evidence="5">SIG551</strain>
    </source>
</reference>
<evidence type="ECO:0000313" key="5">
    <source>
        <dbReference type="EMBL" id="MBE6832807.1"/>
    </source>
</evidence>
<evidence type="ECO:0000256" key="3">
    <source>
        <dbReference type="ARBA" id="ARBA00022777"/>
    </source>
</evidence>
<comment type="caution">
    <text evidence="5">The sequence shown here is derived from an EMBL/GenBank/DDBJ whole genome shotgun (WGS) entry which is preliminary data.</text>
</comment>
<accession>A0A928KQB7</accession>
<evidence type="ECO:0000259" key="4">
    <source>
        <dbReference type="Pfam" id="PF00294"/>
    </source>
</evidence>
<dbReference type="GO" id="GO:0016301">
    <property type="term" value="F:kinase activity"/>
    <property type="evidence" value="ECO:0007669"/>
    <property type="project" value="UniProtKB-KW"/>
</dbReference>
<evidence type="ECO:0000256" key="2">
    <source>
        <dbReference type="ARBA" id="ARBA00022679"/>
    </source>
</evidence>
<proteinExistence type="inferred from homology"/>
<dbReference type="EMBL" id="SVNY01000002">
    <property type="protein sequence ID" value="MBE6832807.1"/>
    <property type="molecule type" value="Genomic_DNA"/>
</dbReference>